<evidence type="ECO:0000313" key="20">
    <source>
        <dbReference type="Proteomes" id="UP001201980"/>
    </source>
</evidence>
<keyword evidence="9" id="KW-0492">Microsome</keyword>
<organism evidence="19 20">
    <name type="scientific">Zalerion maritima</name>
    <dbReference type="NCBI Taxonomy" id="339359"/>
    <lineage>
        <taxon>Eukaryota</taxon>
        <taxon>Fungi</taxon>
        <taxon>Dikarya</taxon>
        <taxon>Ascomycota</taxon>
        <taxon>Pezizomycotina</taxon>
        <taxon>Sordariomycetes</taxon>
        <taxon>Lulworthiomycetidae</taxon>
        <taxon>Lulworthiales</taxon>
        <taxon>Lulworthiaceae</taxon>
        <taxon>Zalerion</taxon>
    </lineage>
</organism>
<evidence type="ECO:0000256" key="14">
    <source>
        <dbReference type="ARBA" id="ARBA00023221"/>
    </source>
</evidence>
<dbReference type="EMBL" id="JAKWBI020000673">
    <property type="protein sequence ID" value="KAJ2893020.1"/>
    <property type="molecule type" value="Genomic_DNA"/>
</dbReference>
<accession>A0AAD5RKB7</accession>
<keyword evidence="20" id="KW-1185">Reference proteome</keyword>
<sequence>MNSVTSTTELRAERRAKYHEADVVVVGAGVFGCAVAFAMAKQGRSVLLLERWMKEPDRIVGELLQPGGVAALKKLGLGKCLKGIDAIPCYGYNVIYHGDNVAIPYPAVDDTTGKVTPGKPKDDTAKRPEGCAFHHGRFIMNLRRACMAEPNITVVETEVMATIRGENSPRILGVESKTTNKETGKKDPDYFFGTLTIIADGYASKFRQQYLGSTAMVKSKFYALELIDCKLPEQGYGTVVIGKAPSPVLLYQIGSHETRVLIDVPIDLPQASVAAGGVRGYIQNTVLPTLPESVKPSMQTALDRDNKIPKSMPNSWLPAEKQHQKGMLILGDAFNMRHPLTGGGMTVAFNDVVILADVLRPSRVPVLTDDAAVEKAVAEFYWRRKSFSSIINVLAQALYSLFSAVGNWQLAALQKGCFGYFQRGLTDEPMGLLGGLIHQPMVLAYHFFSVAFLAIWISACETMSGPVGVLMFPIVLVHAVQILWRASVVFLPVLWRELK</sequence>
<gene>
    <name evidence="19" type="ORF">MKZ38_009132</name>
</gene>
<dbReference type="Gene3D" id="3.50.50.60">
    <property type="entry name" value="FAD/NAD(P)-binding domain"/>
    <property type="match status" value="2"/>
</dbReference>
<evidence type="ECO:0000256" key="6">
    <source>
        <dbReference type="ARBA" id="ARBA00022692"/>
    </source>
</evidence>
<reference evidence="19" key="1">
    <citation type="submission" date="2022-07" db="EMBL/GenBank/DDBJ databases">
        <title>Draft genome sequence of Zalerion maritima ATCC 34329, a (micro)plastics degrading marine fungus.</title>
        <authorList>
            <person name="Paco A."/>
            <person name="Goncalves M.F.M."/>
            <person name="Rocha-Santos T.A.P."/>
            <person name="Alves A."/>
        </authorList>
    </citation>
    <scope>NUCLEOTIDE SEQUENCE</scope>
    <source>
        <strain evidence="19">ATCC 34329</strain>
    </source>
</reference>
<comment type="cofactor">
    <cofactor evidence="1 16">
        <name>FAD</name>
        <dbReference type="ChEBI" id="CHEBI:57692"/>
    </cofactor>
</comment>
<dbReference type="AlphaFoldDB" id="A0AAD5RKB7"/>
<keyword evidence="10" id="KW-0444">Lipid biosynthesis</keyword>
<comment type="pathway">
    <text evidence="15">Steroid metabolism; ergosterol biosynthesis.</text>
</comment>
<dbReference type="FunFam" id="3.50.50.60:FF:000166">
    <property type="entry name" value="Squalene monooxygenase Erg1"/>
    <property type="match status" value="1"/>
</dbReference>
<feature type="transmembrane region" description="Helical" evidence="16">
    <location>
        <begin position="469"/>
        <end position="495"/>
    </location>
</feature>
<evidence type="ECO:0000256" key="15">
    <source>
        <dbReference type="ARBA" id="ARBA00029435"/>
    </source>
</evidence>
<keyword evidence="12 16" id="KW-0560">Oxidoreductase</keyword>
<dbReference type="Pfam" id="PF08491">
    <property type="entry name" value="SE"/>
    <property type="match status" value="1"/>
</dbReference>
<dbReference type="InterPro" id="IPR013698">
    <property type="entry name" value="Squalene_epoxidase"/>
</dbReference>
<dbReference type="PANTHER" id="PTHR10835">
    <property type="entry name" value="SQUALENE MONOOXYGENASE"/>
    <property type="match status" value="1"/>
</dbReference>
<evidence type="ECO:0000256" key="16">
    <source>
        <dbReference type="RuleBase" id="RU367121"/>
    </source>
</evidence>
<proteinExistence type="inferred from homology"/>
<dbReference type="EC" id="1.14.14.17" evidence="16"/>
<keyword evidence="7 16" id="KW-0256">Endoplasmic reticulum</keyword>
<evidence type="ECO:0000259" key="18">
    <source>
        <dbReference type="Pfam" id="PF08491"/>
    </source>
</evidence>
<dbReference type="InterPro" id="IPR040125">
    <property type="entry name" value="Squalene_monox"/>
</dbReference>
<protein>
    <recommendedName>
        <fullName evidence="16">Squalene monooxygenase</fullName>
        <ecNumber evidence="16">1.14.14.17</ecNumber>
    </recommendedName>
</protein>
<dbReference type="PANTHER" id="PTHR10835:SF0">
    <property type="entry name" value="SQUALENE MONOOXYGENASE"/>
    <property type="match status" value="1"/>
</dbReference>
<dbReference type="PRINTS" id="PR00420">
    <property type="entry name" value="RNGMNOXGNASE"/>
</dbReference>
<keyword evidence="14" id="KW-0753">Steroid metabolism</keyword>
<name>A0AAD5RKB7_9PEZI</name>
<keyword evidence="6 16" id="KW-0812">Transmembrane</keyword>
<evidence type="ECO:0000256" key="10">
    <source>
        <dbReference type="ARBA" id="ARBA00022955"/>
    </source>
</evidence>
<feature type="domain" description="FAD dependent oxidoreductase" evidence="17">
    <location>
        <begin position="22"/>
        <end position="51"/>
    </location>
</feature>
<keyword evidence="5 16" id="KW-0285">Flavoprotein</keyword>
<keyword evidence="11 16" id="KW-1133">Transmembrane helix</keyword>
<evidence type="ECO:0000256" key="12">
    <source>
        <dbReference type="ARBA" id="ARBA00023002"/>
    </source>
</evidence>
<evidence type="ECO:0000256" key="1">
    <source>
        <dbReference type="ARBA" id="ARBA00001974"/>
    </source>
</evidence>
<comment type="catalytic activity">
    <reaction evidence="16">
        <text>squalene + reduced [NADPH--hemoprotein reductase] + O2 = (S)-2,3-epoxysqualene + oxidized [NADPH--hemoprotein reductase] + H2O + H(+)</text>
        <dbReference type="Rhea" id="RHEA:25282"/>
        <dbReference type="Rhea" id="RHEA-COMP:11964"/>
        <dbReference type="Rhea" id="RHEA-COMP:11965"/>
        <dbReference type="ChEBI" id="CHEBI:15377"/>
        <dbReference type="ChEBI" id="CHEBI:15378"/>
        <dbReference type="ChEBI" id="CHEBI:15379"/>
        <dbReference type="ChEBI" id="CHEBI:15440"/>
        <dbReference type="ChEBI" id="CHEBI:15441"/>
        <dbReference type="ChEBI" id="CHEBI:57618"/>
        <dbReference type="ChEBI" id="CHEBI:58210"/>
        <dbReference type="EC" id="1.14.14.17"/>
    </reaction>
</comment>
<comment type="function">
    <text evidence="16">Catalyzes the stereospecific oxidation of squalene to (S)-2,3-epoxysqualene, and is considered to be a rate-limiting enzyme in steroid biosynthesis.</text>
</comment>
<keyword evidence="10" id="KW-0752">Steroid biosynthesis</keyword>
<feature type="domain" description="Squalene epoxidase" evidence="18">
    <location>
        <begin position="194"/>
        <end position="458"/>
    </location>
</feature>
<dbReference type="GO" id="GO:0006696">
    <property type="term" value="P:ergosterol biosynthetic process"/>
    <property type="evidence" value="ECO:0007669"/>
    <property type="project" value="TreeGrafter"/>
</dbReference>
<evidence type="ECO:0000256" key="11">
    <source>
        <dbReference type="ARBA" id="ARBA00022989"/>
    </source>
</evidence>
<dbReference type="SUPFAM" id="SSF51905">
    <property type="entry name" value="FAD/NAD(P)-binding domain"/>
    <property type="match status" value="1"/>
</dbReference>
<keyword evidence="8 16" id="KW-0274">FAD</keyword>
<dbReference type="InterPro" id="IPR036188">
    <property type="entry name" value="FAD/NAD-bd_sf"/>
</dbReference>
<keyword evidence="13 16" id="KW-0472">Membrane</keyword>
<dbReference type="Pfam" id="PF01266">
    <property type="entry name" value="DAO"/>
    <property type="match status" value="1"/>
</dbReference>
<feature type="transmembrane region" description="Helical" evidence="16">
    <location>
        <begin position="430"/>
        <end position="457"/>
    </location>
</feature>
<evidence type="ECO:0000256" key="7">
    <source>
        <dbReference type="ARBA" id="ARBA00022824"/>
    </source>
</evidence>
<evidence type="ECO:0000256" key="2">
    <source>
        <dbReference type="ARBA" id="ARBA00004154"/>
    </source>
</evidence>
<dbReference type="GO" id="GO:0005789">
    <property type="term" value="C:endoplasmic reticulum membrane"/>
    <property type="evidence" value="ECO:0007669"/>
    <property type="project" value="UniProtKB-SubCell"/>
</dbReference>
<dbReference type="GO" id="GO:0004506">
    <property type="term" value="F:squalene monooxygenase activity"/>
    <property type="evidence" value="ECO:0007669"/>
    <property type="project" value="UniProtKB-UniRule"/>
</dbReference>
<dbReference type="Proteomes" id="UP001201980">
    <property type="component" value="Unassembled WGS sequence"/>
</dbReference>
<keyword evidence="10" id="KW-0443">Lipid metabolism</keyword>
<dbReference type="InterPro" id="IPR006076">
    <property type="entry name" value="FAD-dep_OxRdtase"/>
</dbReference>
<evidence type="ECO:0000256" key="3">
    <source>
        <dbReference type="ARBA" id="ARBA00004477"/>
    </source>
</evidence>
<evidence type="ECO:0000256" key="4">
    <source>
        <dbReference type="ARBA" id="ARBA00008802"/>
    </source>
</evidence>
<evidence type="ECO:0000256" key="8">
    <source>
        <dbReference type="ARBA" id="ARBA00022827"/>
    </source>
</evidence>
<evidence type="ECO:0000256" key="13">
    <source>
        <dbReference type="ARBA" id="ARBA00023136"/>
    </source>
</evidence>
<evidence type="ECO:0000256" key="9">
    <source>
        <dbReference type="ARBA" id="ARBA00022848"/>
    </source>
</evidence>
<comment type="subcellular location">
    <subcellularLocation>
        <location evidence="3 16">Endoplasmic reticulum membrane</location>
        <topology evidence="3 16">Multi-pass membrane protein</topology>
    </subcellularLocation>
    <subcellularLocation>
        <location evidence="2">Microsome membrane</location>
        <topology evidence="2">Multi-pass membrane protein</topology>
    </subcellularLocation>
</comment>
<feature type="transmembrane region" description="Helical" evidence="16">
    <location>
        <begin position="23"/>
        <end position="40"/>
    </location>
</feature>
<evidence type="ECO:0000256" key="5">
    <source>
        <dbReference type="ARBA" id="ARBA00022630"/>
    </source>
</evidence>
<comment type="caution">
    <text evidence="19">The sequence shown here is derived from an EMBL/GenBank/DDBJ whole genome shotgun (WGS) entry which is preliminary data.</text>
</comment>
<evidence type="ECO:0000313" key="19">
    <source>
        <dbReference type="EMBL" id="KAJ2893020.1"/>
    </source>
</evidence>
<comment type="similarity">
    <text evidence="4 16">Belongs to the squalene monooxygenase family.</text>
</comment>
<dbReference type="GO" id="GO:0050660">
    <property type="term" value="F:flavin adenine dinucleotide binding"/>
    <property type="evidence" value="ECO:0007669"/>
    <property type="project" value="UniProtKB-UniRule"/>
</dbReference>
<evidence type="ECO:0000259" key="17">
    <source>
        <dbReference type="Pfam" id="PF01266"/>
    </source>
</evidence>